<feature type="transmembrane region" description="Helical" evidence="8">
    <location>
        <begin position="299"/>
        <end position="317"/>
    </location>
</feature>
<dbReference type="Proteomes" id="UP000466442">
    <property type="component" value="Unassembled WGS sequence"/>
</dbReference>
<dbReference type="GO" id="GO:0022857">
    <property type="term" value="F:transmembrane transporter activity"/>
    <property type="evidence" value="ECO:0007669"/>
    <property type="project" value="InterPro"/>
</dbReference>
<feature type="transmembrane region" description="Helical" evidence="8">
    <location>
        <begin position="395"/>
        <end position="416"/>
    </location>
</feature>
<keyword evidence="4" id="KW-0762">Sugar transport</keyword>
<proteinExistence type="predicted"/>
<evidence type="ECO:0000256" key="1">
    <source>
        <dbReference type="ARBA" id="ARBA00004651"/>
    </source>
</evidence>
<keyword evidence="11" id="KW-1185">Reference proteome</keyword>
<gene>
    <name evidence="10" type="ORF">GE061_006227</name>
</gene>
<organism evidence="10 11">
    <name type="scientific">Apolygus lucorum</name>
    <name type="common">Small green plant bug</name>
    <name type="synonym">Lygocoris lucorum</name>
    <dbReference type="NCBI Taxonomy" id="248454"/>
    <lineage>
        <taxon>Eukaryota</taxon>
        <taxon>Metazoa</taxon>
        <taxon>Ecdysozoa</taxon>
        <taxon>Arthropoda</taxon>
        <taxon>Hexapoda</taxon>
        <taxon>Insecta</taxon>
        <taxon>Pterygota</taxon>
        <taxon>Neoptera</taxon>
        <taxon>Paraneoptera</taxon>
        <taxon>Hemiptera</taxon>
        <taxon>Heteroptera</taxon>
        <taxon>Panheteroptera</taxon>
        <taxon>Cimicomorpha</taxon>
        <taxon>Miridae</taxon>
        <taxon>Mirini</taxon>
        <taxon>Apolygus</taxon>
    </lineage>
</organism>
<feature type="transmembrane region" description="Helical" evidence="8">
    <location>
        <begin position="422"/>
        <end position="446"/>
    </location>
</feature>
<dbReference type="InterPro" id="IPR050549">
    <property type="entry name" value="MFS_Trehalose_Transporter"/>
</dbReference>
<dbReference type="PANTHER" id="PTHR48021:SF1">
    <property type="entry name" value="GH07001P-RELATED"/>
    <property type="match status" value="1"/>
</dbReference>
<sequence>MVQSTGHDRSPSPKSGLSRQIIASAIVSMTSLIGGLGQGWNSPITMKLRTDDSPIGPMSKQEIANLLTLPSYVAFGLGFSFIYFINRFGRKPVMVITTIPCCAGYLILAFANSETMLYVGKIVSMISLGGMSCGQMYVSEVTHESIRGVMLSVCTLQINVGILLSYTLGKWLNYKWFNVVLSITPAILGVLVSFLPETPPFLVGKSRYEDAKKSLVWFKGGDVSLAESELEIIKESSQSEDKTETTLMQEMKQRASKIALIVGFLGYFLQTASGIHAVVNYAGIIFEEAGSPLSADDSSIVTAVLNLAASFVNLFLIDIFGRKILLYISFIGGSISLAVLSVFLYINERTEMDASHFGWIPIASLSIFIFTYGIGLASVPGILLNELTPTKVKAVLVSFVMIICLIFVLGIVQTFPFVDDNFGLYTCFAVPAACNVMGLFYTAFLVPETRGKSLTVIADELNRKNRHENEEE</sequence>
<evidence type="ECO:0000256" key="5">
    <source>
        <dbReference type="ARBA" id="ARBA00022692"/>
    </source>
</evidence>
<evidence type="ECO:0000256" key="7">
    <source>
        <dbReference type="ARBA" id="ARBA00023136"/>
    </source>
</evidence>
<dbReference type="EMBL" id="WIXP02000014">
    <property type="protein sequence ID" value="KAF6199929.1"/>
    <property type="molecule type" value="Genomic_DNA"/>
</dbReference>
<dbReference type="SUPFAM" id="SSF103473">
    <property type="entry name" value="MFS general substrate transporter"/>
    <property type="match status" value="1"/>
</dbReference>
<dbReference type="OrthoDB" id="6612291at2759"/>
<feature type="domain" description="Major facilitator superfamily (MFS) profile" evidence="9">
    <location>
        <begin position="23"/>
        <end position="450"/>
    </location>
</feature>
<dbReference type="GO" id="GO:0005886">
    <property type="term" value="C:plasma membrane"/>
    <property type="evidence" value="ECO:0007669"/>
    <property type="project" value="UniProtKB-SubCell"/>
</dbReference>
<dbReference type="InterPro" id="IPR005828">
    <property type="entry name" value="MFS_sugar_transport-like"/>
</dbReference>
<evidence type="ECO:0000256" key="8">
    <source>
        <dbReference type="SAM" id="Phobius"/>
    </source>
</evidence>
<accession>A0A8S9WUP1</accession>
<feature type="transmembrane region" description="Helical" evidence="8">
    <location>
        <begin position="358"/>
        <end position="383"/>
    </location>
</feature>
<dbReference type="AlphaFoldDB" id="A0A8S9WUP1"/>
<evidence type="ECO:0000256" key="3">
    <source>
        <dbReference type="ARBA" id="ARBA00022475"/>
    </source>
</evidence>
<keyword evidence="5 8" id="KW-0812">Transmembrane</keyword>
<keyword evidence="3" id="KW-1003">Cell membrane</keyword>
<feature type="transmembrane region" description="Helical" evidence="8">
    <location>
        <begin position="258"/>
        <end position="279"/>
    </location>
</feature>
<feature type="transmembrane region" description="Helical" evidence="8">
    <location>
        <begin position="117"/>
        <end position="137"/>
    </location>
</feature>
<feature type="transmembrane region" description="Helical" evidence="8">
    <location>
        <begin position="174"/>
        <end position="195"/>
    </location>
</feature>
<name>A0A8S9WUP1_APOLU</name>
<dbReference type="InterPro" id="IPR036259">
    <property type="entry name" value="MFS_trans_sf"/>
</dbReference>
<dbReference type="PANTHER" id="PTHR48021">
    <property type="match status" value="1"/>
</dbReference>
<dbReference type="InterPro" id="IPR020846">
    <property type="entry name" value="MFS_dom"/>
</dbReference>
<comment type="caution">
    <text evidence="10">The sequence shown here is derived from an EMBL/GenBank/DDBJ whole genome shotgun (WGS) entry which is preliminary data.</text>
</comment>
<evidence type="ECO:0000259" key="9">
    <source>
        <dbReference type="PROSITE" id="PS50850"/>
    </source>
</evidence>
<reference evidence="10" key="1">
    <citation type="journal article" date="2021" name="Mol. Ecol. Resour.">
        <title>Apolygus lucorum genome provides insights into omnivorousness and mesophyll feeding.</title>
        <authorList>
            <person name="Liu Y."/>
            <person name="Liu H."/>
            <person name="Wang H."/>
            <person name="Huang T."/>
            <person name="Liu B."/>
            <person name="Yang B."/>
            <person name="Yin L."/>
            <person name="Li B."/>
            <person name="Zhang Y."/>
            <person name="Zhang S."/>
            <person name="Jiang F."/>
            <person name="Zhang X."/>
            <person name="Ren Y."/>
            <person name="Wang B."/>
            <person name="Wang S."/>
            <person name="Lu Y."/>
            <person name="Wu K."/>
            <person name="Fan W."/>
            <person name="Wang G."/>
        </authorList>
    </citation>
    <scope>NUCLEOTIDE SEQUENCE</scope>
    <source>
        <strain evidence="10">12Hb</strain>
    </source>
</reference>
<comment type="subcellular location">
    <subcellularLocation>
        <location evidence="1">Cell membrane</location>
        <topology evidence="1">Multi-pass membrane protein</topology>
    </subcellularLocation>
</comment>
<keyword evidence="7 8" id="KW-0472">Membrane</keyword>
<evidence type="ECO:0000256" key="2">
    <source>
        <dbReference type="ARBA" id="ARBA00022448"/>
    </source>
</evidence>
<evidence type="ECO:0000313" key="11">
    <source>
        <dbReference type="Proteomes" id="UP000466442"/>
    </source>
</evidence>
<dbReference type="PROSITE" id="PS50850">
    <property type="entry name" value="MFS"/>
    <property type="match status" value="1"/>
</dbReference>
<feature type="transmembrane region" description="Helical" evidence="8">
    <location>
        <begin position="149"/>
        <end position="168"/>
    </location>
</feature>
<evidence type="ECO:0000313" key="10">
    <source>
        <dbReference type="EMBL" id="KAF6199929.1"/>
    </source>
</evidence>
<dbReference type="FunFam" id="1.20.1250.20:FF:000218">
    <property type="entry name" value="facilitated trehalose transporter Tret1"/>
    <property type="match status" value="1"/>
</dbReference>
<dbReference type="Gene3D" id="1.20.1250.20">
    <property type="entry name" value="MFS general substrate transporter like domains"/>
    <property type="match status" value="1"/>
</dbReference>
<keyword evidence="2" id="KW-0813">Transport</keyword>
<feature type="transmembrane region" description="Helical" evidence="8">
    <location>
        <begin position="63"/>
        <end position="85"/>
    </location>
</feature>
<feature type="transmembrane region" description="Helical" evidence="8">
    <location>
        <begin position="21"/>
        <end position="40"/>
    </location>
</feature>
<protein>
    <recommendedName>
        <fullName evidence="9">Major facilitator superfamily (MFS) profile domain-containing protein</fullName>
    </recommendedName>
</protein>
<feature type="transmembrane region" description="Helical" evidence="8">
    <location>
        <begin position="324"/>
        <end position="346"/>
    </location>
</feature>
<evidence type="ECO:0000256" key="6">
    <source>
        <dbReference type="ARBA" id="ARBA00022989"/>
    </source>
</evidence>
<evidence type="ECO:0000256" key="4">
    <source>
        <dbReference type="ARBA" id="ARBA00022597"/>
    </source>
</evidence>
<keyword evidence="6 8" id="KW-1133">Transmembrane helix</keyword>
<feature type="transmembrane region" description="Helical" evidence="8">
    <location>
        <begin position="92"/>
        <end position="111"/>
    </location>
</feature>
<dbReference type="Pfam" id="PF00083">
    <property type="entry name" value="Sugar_tr"/>
    <property type="match status" value="1"/>
</dbReference>